<dbReference type="OrthoDB" id="9777711at2"/>
<name>A0A1I7B4H0_9ACTN</name>
<organism evidence="3 4">
    <name type="scientific">Geodermatophilus amargosae</name>
    <dbReference type="NCBI Taxonomy" id="1296565"/>
    <lineage>
        <taxon>Bacteria</taxon>
        <taxon>Bacillati</taxon>
        <taxon>Actinomycetota</taxon>
        <taxon>Actinomycetes</taxon>
        <taxon>Geodermatophilales</taxon>
        <taxon>Geodermatophilaceae</taxon>
        <taxon>Geodermatophilus</taxon>
    </lineage>
</organism>
<sequence>MATDTNLERYKKYTGLIVQGQDRGVVRVGFRPGTHLAHEQHAHIGEIWLELDRDPEVRVVLLGPARGAEGFDQPGRDISTYAKGAVDQMWRMATDYALNAQLLHEAREIVHNMLNFNKPVVALYPGSFQLTVPLADISIATRDCTFADRHTSYGGAAGDHVVAAWPLHMSMAKAKWHALTGEPITGEEAERIGLISLVVDDEEELERRGEEVAQRLARGSQRALQWTKRSLNYHYKQHAAAFDLSAAFEQLTFLGPDIREGTIALRTQREPDFPEYTLPDGAFSALVPQDDPSPKYTHPDDAYSALVPQDDPPSAG</sequence>
<reference evidence="4" key="1">
    <citation type="submission" date="2016-10" db="EMBL/GenBank/DDBJ databases">
        <authorList>
            <person name="Varghese N."/>
            <person name="Submissions S."/>
        </authorList>
    </citation>
    <scope>NUCLEOTIDE SEQUENCE [LARGE SCALE GENOMIC DNA]</scope>
    <source>
        <strain evidence="4">DSM 46136</strain>
    </source>
</reference>
<dbReference type="InterPro" id="IPR029045">
    <property type="entry name" value="ClpP/crotonase-like_dom_sf"/>
</dbReference>
<evidence type="ECO:0000313" key="3">
    <source>
        <dbReference type="EMBL" id="SFT82113.1"/>
    </source>
</evidence>
<keyword evidence="4" id="KW-1185">Reference proteome</keyword>
<accession>A0A1I7B4H0</accession>
<dbReference type="InterPro" id="IPR014748">
    <property type="entry name" value="Enoyl-CoA_hydra_C"/>
</dbReference>
<dbReference type="EMBL" id="FPBA01000012">
    <property type="protein sequence ID" value="SFT82113.1"/>
    <property type="molecule type" value="Genomic_DNA"/>
</dbReference>
<comment type="similarity">
    <text evidence="1">Belongs to the enoyl-CoA hydratase/isomerase family.</text>
</comment>
<dbReference type="STRING" id="1296565.SAMN05660657_03267"/>
<dbReference type="RefSeq" id="WP_093580812.1">
    <property type="nucleotide sequence ID" value="NZ_FPBA01000012.1"/>
</dbReference>
<dbReference type="CDD" id="cd06558">
    <property type="entry name" value="crotonase-like"/>
    <property type="match status" value="1"/>
</dbReference>
<dbReference type="InterPro" id="IPR001753">
    <property type="entry name" value="Enoyl-CoA_hydra/iso"/>
</dbReference>
<dbReference type="PANTHER" id="PTHR43459">
    <property type="entry name" value="ENOYL-COA HYDRATASE"/>
    <property type="match status" value="1"/>
</dbReference>
<dbReference type="PANTHER" id="PTHR43459:SF3">
    <property type="entry name" value="ENOYL-COA HYDRATASE ECHA15 (ENOYL HYDRASE) (UNSATURATED ACYL-COA HYDRATASE) (CROTONASE)-RELATED"/>
    <property type="match status" value="1"/>
</dbReference>
<dbReference type="AlphaFoldDB" id="A0A1I7B4H0"/>
<dbReference type="SUPFAM" id="SSF52096">
    <property type="entry name" value="ClpP/crotonase"/>
    <property type="match status" value="1"/>
</dbReference>
<dbReference type="Gene3D" id="3.90.226.10">
    <property type="entry name" value="2-enoyl-CoA Hydratase, Chain A, domain 1"/>
    <property type="match status" value="1"/>
</dbReference>
<protein>
    <submittedName>
        <fullName evidence="3">Enoyl-CoA hydratase</fullName>
    </submittedName>
</protein>
<evidence type="ECO:0000256" key="1">
    <source>
        <dbReference type="ARBA" id="ARBA00005254"/>
    </source>
</evidence>
<feature type="region of interest" description="Disordered" evidence="2">
    <location>
        <begin position="274"/>
        <end position="316"/>
    </location>
</feature>
<dbReference type="Gene3D" id="1.10.12.10">
    <property type="entry name" value="Lyase 2-enoyl-coa Hydratase, Chain A, domain 2"/>
    <property type="match status" value="1"/>
</dbReference>
<dbReference type="Proteomes" id="UP000199546">
    <property type="component" value="Unassembled WGS sequence"/>
</dbReference>
<evidence type="ECO:0000256" key="2">
    <source>
        <dbReference type="SAM" id="MobiDB-lite"/>
    </source>
</evidence>
<dbReference type="Pfam" id="PF00378">
    <property type="entry name" value="ECH_1"/>
    <property type="match status" value="1"/>
</dbReference>
<evidence type="ECO:0000313" key="4">
    <source>
        <dbReference type="Proteomes" id="UP000199546"/>
    </source>
</evidence>
<gene>
    <name evidence="3" type="ORF">SAMN05660657_03267</name>
</gene>
<dbReference type="GO" id="GO:0003824">
    <property type="term" value="F:catalytic activity"/>
    <property type="evidence" value="ECO:0007669"/>
    <property type="project" value="UniProtKB-ARBA"/>
</dbReference>
<proteinExistence type="inferred from homology"/>